<evidence type="ECO:0000313" key="2">
    <source>
        <dbReference type="Proteomes" id="UP000248827"/>
    </source>
</evidence>
<protein>
    <submittedName>
        <fullName evidence="1">Uncharacterized protein DUF4179</fullName>
    </submittedName>
</protein>
<accession>A0ABX9BSA5</accession>
<dbReference type="RefSeq" id="WP_111618640.1">
    <property type="nucleotide sequence ID" value="NZ_QLLI01000001.1"/>
</dbReference>
<proteinExistence type="predicted"/>
<keyword evidence="2" id="KW-1185">Reference proteome</keyword>
<evidence type="ECO:0000313" key="1">
    <source>
        <dbReference type="EMBL" id="RAJ03105.1"/>
    </source>
</evidence>
<dbReference type="Gene3D" id="2.60.40.1630">
    <property type="entry name" value="bacillus anthracis domain"/>
    <property type="match status" value="1"/>
</dbReference>
<organism evidence="1 2">
    <name type="scientific">Paenibacillus pabuli</name>
    <dbReference type="NCBI Taxonomy" id="1472"/>
    <lineage>
        <taxon>Bacteria</taxon>
        <taxon>Bacillati</taxon>
        <taxon>Bacillota</taxon>
        <taxon>Bacilli</taxon>
        <taxon>Bacillales</taxon>
        <taxon>Paenibacillaceae</taxon>
        <taxon>Paenibacillus</taxon>
    </lineage>
</organism>
<comment type="caution">
    <text evidence="1">The sequence shown here is derived from an EMBL/GenBank/DDBJ whole genome shotgun (WGS) entry which is preliminary data.</text>
</comment>
<gene>
    <name evidence="1" type="ORF">DET54_101300</name>
</gene>
<dbReference type="Proteomes" id="UP000248827">
    <property type="component" value="Unassembled WGS sequence"/>
</dbReference>
<sequence length="167" mass="19010">MQLVNRSVKSGIYQLTVNAVMADENKMIVLYTAQTDASQEIYSVPKTNVVNGMTNQSLGYSGISSLYTPNGKNTLYGRSTVEMDGNTPLPDQVKFDFRISSVVPDLSDNTNKVKKDPKYQFSKPMEVSFDLDPKFSVPKRQKRSNLISYLRLGVMRYCYLKQRYLHL</sequence>
<reference evidence="1 2" key="1">
    <citation type="submission" date="2018-06" db="EMBL/GenBank/DDBJ databases">
        <title>Freshwater and sediment microbial communities from various areas in North America, analyzing microbe dynamics in response to fracking.</title>
        <authorList>
            <person name="Lamendella R."/>
        </authorList>
    </citation>
    <scope>NUCLEOTIDE SEQUENCE [LARGE SCALE GENOMIC DNA]</scope>
    <source>
        <strain evidence="1 2">NG-13</strain>
    </source>
</reference>
<dbReference type="EMBL" id="QLLI01000001">
    <property type="protein sequence ID" value="RAJ03105.1"/>
    <property type="molecule type" value="Genomic_DNA"/>
</dbReference>
<name>A0ABX9BSA5_9BACL</name>